<dbReference type="AlphaFoldDB" id="A0A7D5T3T0"/>
<name>A0A7D5T3T0_9EURY</name>
<dbReference type="KEGG" id="hrr:HZS55_02985"/>
<gene>
    <name evidence="1" type="ORF">HZS55_02985</name>
</gene>
<dbReference type="GeneID" id="56076794"/>
<evidence type="ECO:0000313" key="1">
    <source>
        <dbReference type="EMBL" id="QLH76329.1"/>
    </source>
</evidence>
<dbReference type="RefSeq" id="WP_179910271.1">
    <property type="nucleotide sequence ID" value="NZ_CP058910.1"/>
</dbReference>
<sequence length="182" mass="20326">MSDEDRRNEIVTLAVYPDTKDQWESAAQDDPDADSLSQLVRVAVNRYLRDRANGSSGEVSQEIHEQLTELNTQQEQLAQHLDGIKGQLTDVREAVTGEAVGPETEALADDIFEMLPSKKEAHTEPVISETADGVPAPEQGSIEWLSERLDVPRYQIQAALDHLQETTYAVSQTDDGRYYKEV</sequence>
<reference evidence="1 2" key="1">
    <citation type="submission" date="2020-07" db="EMBL/GenBank/DDBJ databases">
        <title>Halosimplex pelagicum sp. nov. and Halosimplex rubrum sp. nov., isolated from salted brown alga Laminaria, and emended description of the genus Halosimplex.</title>
        <authorList>
            <person name="Cui H."/>
        </authorList>
    </citation>
    <scope>NUCLEOTIDE SEQUENCE [LARGE SCALE GENOMIC DNA]</scope>
    <source>
        <strain evidence="1 2">R27</strain>
    </source>
</reference>
<dbReference type="Proteomes" id="UP000509667">
    <property type="component" value="Chromosome"/>
</dbReference>
<dbReference type="EMBL" id="CP058910">
    <property type="protein sequence ID" value="QLH76329.1"/>
    <property type="molecule type" value="Genomic_DNA"/>
</dbReference>
<evidence type="ECO:0000313" key="2">
    <source>
        <dbReference type="Proteomes" id="UP000509667"/>
    </source>
</evidence>
<dbReference type="OrthoDB" id="350240at2157"/>
<accession>A0A7D5T3T0</accession>
<protein>
    <submittedName>
        <fullName evidence="1">Uncharacterized protein</fullName>
    </submittedName>
</protein>
<keyword evidence="2" id="KW-1185">Reference proteome</keyword>
<proteinExistence type="predicted"/>
<organism evidence="1 2">
    <name type="scientific">Halosimplex rubrum</name>
    <dbReference type="NCBI Taxonomy" id="869889"/>
    <lineage>
        <taxon>Archaea</taxon>
        <taxon>Methanobacteriati</taxon>
        <taxon>Methanobacteriota</taxon>
        <taxon>Stenosarchaea group</taxon>
        <taxon>Halobacteria</taxon>
        <taxon>Halobacteriales</taxon>
        <taxon>Haloarculaceae</taxon>
        <taxon>Halosimplex</taxon>
    </lineage>
</organism>